<sequence>MNGNGPSATDWGPPSVAHGADNGPRVAASFNLMAAVLDGITLPELLTRVAEQARAIAGVPLTFIALPAGPILILPLDTGDATRGVLAVLGRPGAEPFSPSAARQLLLFADTSARLVQLTEDQRASPRRPKPAGERIVTLHPPLPPRRM</sequence>
<dbReference type="SUPFAM" id="SSF55781">
    <property type="entry name" value="GAF domain-like"/>
    <property type="match status" value="1"/>
</dbReference>
<proteinExistence type="predicted"/>
<feature type="region of interest" description="Disordered" evidence="1">
    <location>
        <begin position="1"/>
        <end position="20"/>
    </location>
</feature>
<feature type="region of interest" description="Disordered" evidence="1">
    <location>
        <begin position="119"/>
        <end position="148"/>
    </location>
</feature>
<dbReference type="InterPro" id="IPR029016">
    <property type="entry name" value="GAF-like_dom_sf"/>
</dbReference>
<name>A0A5D3FS99_9ACTN</name>
<comment type="caution">
    <text evidence="2">The sequence shown here is derived from an EMBL/GenBank/DDBJ whole genome shotgun (WGS) entry which is preliminary data.</text>
</comment>
<dbReference type="AlphaFoldDB" id="A0A5D3FS99"/>
<accession>A0A5D3FS99</accession>
<dbReference type="Proteomes" id="UP000323505">
    <property type="component" value="Unassembled WGS sequence"/>
</dbReference>
<dbReference type="Gene3D" id="3.30.450.40">
    <property type="match status" value="1"/>
</dbReference>
<organism evidence="2 3">
    <name type="scientific">Actinomadura decatromicini</name>
    <dbReference type="NCBI Taxonomy" id="2604572"/>
    <lineage>
        <taxon>Bacteria</taxon>
        <taxon>Bacillati</taxon>
        <taxon>Actinomycetota</taxon>
        <taxon>Actinomycetes</taxon>
        <taxon>Streptosporangiales</taxon>
        <taxon>Thermomonosporaceae</taxon>
        <taxon>Actinomadura</taxon>
    </lineage>
</organism>
<protein>
    <recommendedName>
        <fullName evidence="4">GAF domain-containing protein</fullName>
    </recommendedName>
</protein>
<evidence type="ECO:0008006" key="4">
    <source>
        <dbReference type="Google" id="ProtNLM"/>
    </source>
</evidence>
<evidence type="ECO:0000313" key="3">
    <source>
        <dbReference type="Proteomes" id="UP000323505"/>
    </source>
</evidence>
<gene>
    <name evidence="2" type="ORF">FXF68_11470</name>
</gene>
<dbReference type="RefSeq" id="WP_148758897.1">
    <property type="nucleotide sequence ID" value="NZ_VSRQ01000002.1"/>
</dbReference>
<reference evidence="2 3" key="1">
    <citation type="submission" date="2019-08" db="EMBL/GenBank/DDBJ databases">
        <title>Actinomadura sp. nov. CYP1-5 isolated from mountain soil.</title>
        <authorList>
            <person name="Songsumanus A."/>
            <person name="Kuncharoen N."/>
            <person name="Kudo T."/>
            <person name="Yuki M."/>
            <person name="Igarashi Y."/>
            <person name="Tanasupawat S."/>
        </authorList>
    </citation>
    <scope>NUCLEOTIDE SEQUENCE [LARGE SCALE GENOMIC DNA]</scope>
    <source>
        <strain evidence="2 3">CYP1-5</strain>
    </source>
</reference>
<evidence type="ECO:0000313" key="2">
    <source>
        <dbReference type="EMBL" id="TYK51063.1"/>
    </source>
</evidence>
<keyword evidence="3" id="KW-1185">Reference proteome</keyword>
<dbReference type="EMBL" id="VSRQ01000002">
    <property type="protein sequence ID" value="TYK51063.1"/>
    <property type="molecule type" value="Genomic_DNA"/>
</dbReference>
<evidence type="ECO:0000256" key="1">
    <source>
        <dbReference type="SAM" id="MobiDB-lite"/>
    </source>
</evidence>